<dbReference type="GO" id="GO:0020037">
    <property type="term" value="F:heme binding"/>
    <property type="evidence" value="ECO:0007669"/>
    <property type="project" value="InterPro"/>
</dbReference>
<evidence type="ECO:0000313" key="6">
    <source>
        <dbReference type="Proteomes" id="UP000050525"/>
    </source>
</evidence>
<dbReference type="GO" id="GO:0019373">
    <property type="term" value="P:epoxygenase P450 pathway"/>
    <property type="evidence" value="ECO:0007669"/>
    <property type="project" value="TreeGrafter"/>
</dbReference>
<dbReference type="AlphaFoldDB" id="A0A151NYW4"/>
<dbReference type="eggNOG" id="KOG0156">
    <property type="taxonomic scope" value="Eukaryota"/>
</dbReference>
<organism evidence="5 6">
    <name type="scientific">Alligator mississippiensis</name>
    <name type="common">American alligator</name>
    <dbReference type="NCBI Taxonomy" id="8496"/>
    <lineage>
        <taxon>Eukaryota</taxon>
        <taxon>Metazoa</taxon>
        <taxon>Chordata</taxon>
        <taxon>Craniata</taxon>
        <taxon>Vertebrata</taxon>
        <taxon>Euteleostomi</taxon>
        <taxon>Archelosauria</taxon>
        <taxon>Archosauria</taxon>
        <taxon>Crocodylia</taxon>
        <taxon>Alligatoridae</taxon>
        <taxon>Alligatorinae</taxon>
        <taxon>Alligator</taxon>
    </lineage>
</organism>
<evidence type="ECO:0000256" key="1">
    <source>
        <dbReference type="ARBA" id="ARBA00001971"/>
    </source>
</evidence>
<dbReference type="Pfam" id="PF00067">
    <property type="entry name" value="p450"/>
    <property type="match status" value="1"/>
</dbReference>
<reference evidence="5 6" key="1">
    <citation type="journal article" date="2012" name="Genome Biol.">
        <title>Sequencing three crocodilian genomes to illuminate the evolution of archosaurs and amniotes.</title>
        <authorList>
            <person name="St John J.A."/>
            <person name="Braun E.L."/>
            <person name="Isberg S.R."/>
            <person name="Miles L.G."/>
            <person name="Chong A.Y."/>
            <person name="Gongora J."/>
            <person name="Dalzell P."/>
            <person name="Moran C."/>
            <person name="Bed'hom B."/>
            <person name="Abzhanov A."/>
            <person name="Burgess S.C."/>
            <person name="Cooksey A.M."/>
            <person name="Castoe T.A."/>
            <person name="Crawford N.G."/>
            <person name="Densmore L.D."/>
            <person name="Drew J.C."/>
            <person name="Edwards S.V."/>
            <person name="Faircloth B.C."/>
            <person name="Fujita M.K."/>
            <person name="Greenwold M.J."/>
            <person name="Hoffmann F.G."/>
            <person name="Howard J.M."/>
            <person name="Iguchi T."/>
            <person name="Janes D.E."/>
            <person name="Khan S.Y."/>
            <person name="Kohno S."/>
            <person name="de Koning A.J."/>
            <person name="Lance S.L."/>
            <person name="McCarthy F.M."/>
            <person name="McCormack J.E."/>
            <person name="Merchant M.E."/>
            <person name="Peterson D.G."/>
            <person name="Pollock D.D."/>
            <person name="Pourmand N."/>
            <person name="Raney B.J."/>
            <person name="Roessler K.A."/>
            <person name="Sanford J.R."/>
            <person name="Sawyer R.H."/>
            <person name="Schmidt C.J."/>
            <person name="Triplett E.W."/>
            <person name="Tuberville T.D."/>
            <person name="Venegas-Anaya M."/>
            <person name="Howard J.T."/>
            <person name="Jarvis E.D."/>
            <person name="Guillette L.J.Jr."/>
            <person name="Glenn T.C."/>
            <person name="Green R.E."/>
            <person name="Ray D.A."/>
        </authorList>
    </citation>
    <scope>NUCLEOTIDE SEQUENCE [LARGE SCALE GENOMIC DNA]</scope>
    <source>
        <strain evidence="5">KSC_2009_1</strain>
    </source>
</reference>
<keyword evidence="3" id="KW-0479">Metal-binding</keyword>
<dbReference type="PRINTS" id="PR00463">
    <property type="entry name" value="EP450I"/>
</dbReference>
<sequence>MPYTDAVIHEFQRFCDIIPLGLARRMTKETQFWGYTIPQGTEVFPLLGSALKDPECFERPEAFDPGHFLDEKGQFKKNEACLPFSIGTSSMATLGTDPERAVTSSLSTSAASTYSDT</sequence>
<comment type="caution">
    <text evidence="5">The sequence shown here is derived from an EMBL/GenBank/DDBJ whole genome shotgun (WGS) entry which is preliminary data.</text>
</comment>
<dbReference type="GO" id="GO:0006805">
    <property type="term" value="P:xenobiotic metabolic process"/>
    <property type="evidence" value="ECO:0007669"/>
    <property type="project" value="TreeGrafter"/>
</dbReference>
<name>A0A151NYW4_ALLMI</name>
<dbReference type="GO" id="GO:0016712">
    <property type="term" value="F:oxidoreductase activity, acting on paired donors, with incorporation or reduction of molecular oxygen, reduced flavin or flavoprotein as one donor, and incorporation of one atom of oxygen"/>
    <property type="evidence" value="ECO:0007669"/>
    <property type="project" value="TreeGrafter"/>
</dbReference>
<evidence type="ECO:0000256" key="2">
    <source>
        <dbReference type="ARBA" id="ARBA00010617"/>
    </source>
</evidence>
<dbReference type="InterPro" id="IPR002401">
    <property type="entry name" value="Cyt_P450_E_grp-I"/>
</dbReference>
<keyword evidence="4" id="KW-0408">Iron</keyword>
<dbReference type="InterPro" id="IPR036396">
    <property type="entry name" value="Cyt_P450_sf"/>
</dbReference>
<dbReference type="GO" id="GO:0005506">
    <property type="term" value="F:iron ion binding"/>
    <property type="evidence" value="ECO:0007669"/>
    <property type="project" value="InterPro"/>
</dbReference>
<comment type="similarity">
    <text evidence="2">Belongs to the cytochrome P450 family.</text>
</comment>
<accession>A0A151NYW4</accession>
<dbReference type="InterPro" id="IPR001128">
    <property type="entry name" value="Cyt_P450"/>
</dbReference>
<keyword evidence="6" id="KW-1185">Reference proteome</keyword>
<protein>
    <submittedName>
        <fullName evidence="5">Inactive cytochrome P450 2G1</fullName>
    </submittedName>
</protein>
<evidence type="ECO:0000313" key="5">
    <source>
        <dbReference type="EMBL" id="KYO41840.1"/>
    </source>
</evidence>
<comment type="cofactor">
    <cofactor evidence="1">
        <name>heme</name>
        <dbReference type="ChEBI" id="CHEBI:30413"/>
    </cofactor>
</comment>
<evidence type="ECO:0000256" key="3">
    <source>
        <dbReference type="ARBA" id="ARBA00022723"/>
    </source>
</evidence>
<dbReference type="GO" id="GO:0005737">
    <property type="term" value="C:cytoplasm"/>
    <property type="evidence" value="ECO:0007669"/>
    <property type="project" value="TreeGrafter"/>
</dbReference>
<dbReference type="PANTHER" id="PTHR24300">
    <property type="entry name" value="CYTOCHROME P450 508A4-RELATED"/>
    <property type="match status" value="1"/>
</dbReference>
<gene>
    <name evidence="5" type="ORF">Y1Q_0005913</name>
</gene>
<dbReference type="Proteomes" id="UP000050525">
    <property type="component" value="Unassembled WGS sequence"/>
</dbReference>
<dbReference type="PANTHER" id="PTHR24300:SF180">
    <property type="entry name" value="CYTOCHROME P450 2A6"/>
    <property type="match status" value="1"/>
</dbReference>
<dbReference type="EMBL" id="AKHW03001575">
    <property type="protein sequence ID" value="KYO41840.1"/>
    <property type="molecule type" value="Genomic_DNA"/>
</dbReference>
<dbReference type="InterPro" id="IPR050182">
    <property type="entry name" value="Cytochrome_P450_fam2"/>
</dbReference>
<proteinExistence type="inferred from homology"/>
<evidence type="ECO:0000256" key="4">
    <source>
        <dbReference type="ARBA" id="ARBA00023004"/>
    </source>
</evidence>
<dbReference type="GO" id="GO:0008392">
    <property type="term" value="F:arachidonate epoxygenase activity"/>
    <property type="evidence" value="ECO:0007669"/>
    <property type="project" value="TreeGrafter"/>
</dbReference>
<dbReference type="STRING" id="8496.A0A151NYW4"/>
<dbReference type="Gene3D" id="1.10.630.10">
    <property type="entry name" value="Cytochrome P450"/>
    <property type="match status" value="1"/>
</dbReference>
<dbReference type="SUPFAM" id="SSF48264">
    <property type="entry name" value="Cytochrome P450"/>
    <property type="match status" value="1"/>
</dbReference>